<feature type="binding site" evidence="3">
    <location>
        <position position="394"/>
    </location>
    <ligand>
        <name>Zn(2+)</name>
        <dbReference type="ChEBI" id="CHEBI:29105"/>
        <label>2</label>
    </ligand>
</feature>
<dbReference type="Gene3D" id="3.40.630.10">
    <property type="entry name" value="Zn peptidases"/>
    <property type="match status" value="1"/>
</dbReference>
<dbReference type="InterPro" id="IPR036264">
    <property type="entry name" value="Bact_exopeptidase_dim_dom"/>
</dbReference>
<dbReference type="SUPFAM" id="SSF53187">
    <property type="entry name" value="Zn-dependent exopeptidases"/>
    <property type="match status" value="1"/>
</dbReference>
<dbReference type="Gene3D" id="3.30.70.360">
    <property type="match status" value="1"/>
</dbReference>
<proteinExistence type="inferred from homology"/>
<dbReference type="Proteomes" id="UP001165136">
    <property type="component" value="Unassembled WGS sequence"/>
</dbReference>
<dbReference type="SUPFAM" id="SSF55031">
    <property type="entry name" value="Bacterial exopeptidase dimerisation domain"/>
    <property type="match status" value="1"/>
</dbReference>
<evidence type="ECO:0000256" key="3">
    <source>
        <dbReference type="PIRSR" id="PIRSR001235-1"/>
    </source>
</evidence>
<dbReference type="InterPro" id="IPR002933">
    <property type="entry name" value="Peptidase_M20"/>
</dbReference>
<dbReference type="Pfam" id="PF01546">
    <property type="entry name" value="Peptidase_M20"/>
    <property type="match status" value="1"/>
</dbReference>
<feature type="binding site" evidence="3">
    <location>
        <position position="138"/>
    </location>
    <ligand>
        <name>Zn(2+)</name>
        <dbReference type="ChEBI" id="CHEBI:29105"/>
        <label>2</label>
    </ligand>
</feature>
<comment type="caution">
    <text evidence="4">The sequence shown here is derived from an EMBL/GenBank/DDBJ whole genome shotgun (WGS) entry which is preliminary data.</text>
</comment>
<evidence type="ECO:0000313" key="5">
    <source>
        <dbReference type="Proteomes" id="UP001165136"/>
    </source>
</evidence>
<organism evidence="4 5">
    <name type="scientific">Amycolatopsis taiwanensis</name>
    <dbReference type="NCBI Taxonomy" id="342230"/>
    <lineage>
        <taxon>Bacteria</taxon>
        <taxon>Bacillati</taxon>
        <taxon>Actinomycetota</taxon>
        <taxon>Actinomycetes</taxon>
        <taxon>Pseudonocardiales</taxon>
        <taxon>Pseudonocardiaceae</taxon>
        <taxon>Amycolatopsis</taxon>
    </lineage>
</organism>
<dbReference type="NCBIfam" id="TIGR01879">
    <property type="entry name" value="hydantase"/>
    <property type="match status" value="1"/>
</dbReference>
<dbReference type="AlphaFoldDB" id="A0A9W6R388"/>
<feature type="binding site" evidence="3">
    <location>
        <position position="199"/>
    </location>
    <ligand>
        <name>Zn(2+)</name>
        <dbReference type="ChEBI" id="CHEBI:29105"/>
        <label>1</label>
    </ligand>
</feature>
<keyword evidence="2 4" id="KW-0378">Hydrolase</keyword>
<reference evidence="4" key="1">
    <citation type="submission" date="2023-03" db="EMBL/GenBank/DDBJ databases">
        <title>Amycolatopsis taiwanensis NBRC 103393.</title>
        <authorList>
            <person name="Ichikawa N."/>
            <person name="Sato H."/>
            <person name="Tonouchi N."/>
        </authorList>
    </citation>
    <scope>NUCLEOTIDE SEQUENCE</scope>
    <source>
        <strain evidence="4">NBRC 103393</strain>
    </source>
</reference>
<evidence type="ECO:0000256" key="1">
    <source>
        <dbReference type="ARBA" id="ARBA00006153"/>
    </source>
</evidence>
<evidence type="ECO:0000313" key="4">
    <source>
        <dbReference type="EMBL" id="GLY68026.1"/>
    </source>
</evidence>
<feature type="binding site" evidence="3">
    <location>
        <position position="88"/>
    </location>
    <ligand>
        <name>Zn(2+)</name>
        <dbReference type="ChEBI" id="CHEBI:29105"/>
        <label>1</label>
    </ligand>
</feature>
<dbReference type="PANTHER" id="PTHR32494:SF5">
    <property type="entry name" value="ALLANTOATE AMIDOHYDROLASE"/>
    <property type="match status" value="1"/>
</dbReference>
<dbReference type="GO" id="GO:0016813">
    <property type="term" value="F:hydrolase activity, acting on carbon-nitrogen (but not peptide) bonds, in linear amidines"/>
    <property type="evidence" value="ECO:0007669"/>
    <property type="project" value="InterPro"/>
</dbReference>
<dbReference type="EMBL" id="BSTI01000010">
    <property type="protein sequence ID" value="GLY68026.1"/>
    <property type="molecule type" value="Genomic_DNA"/>
</dbReference>
<dbReference type="PANTHER" id="PTHR32494">
    <property type="entry name" value="ALLANTOATE DEIMINASE-RELATED"/>
    <property type="match status" value="1"/>
</dbReference>
<keyword evidence="5" id="KW-1185">Reference proteome</keyword>
<name>A0A9W6R388_9PSEU</name>
<dbReference type="CDD" id="cd03884">
    <property type="entry name" value="M20_bAS"/>
    <property type="match status" value="1"/>
</dbReference>
<keyword evidence="3" id="KW-0479">Metal-binding</keyword>
<protein>
    <submittedName>
        <fullName evidence="4">Zn-dependent hydrolase</fullName>
    </submittedName>
</protein>
<feature type="binding site" evidence="3">
    <location>
        <position position="99"/>
    </location>
    <ligand>
        <name>Zn(2+)</name>
        <dbReference type="ChEBI" id="CHEBI:29105"/>
        <label>1</label>
    </ligand>
</feature>
<dbReference type="NCBIfam" id="NF006772">
    <property type="entry name" value="PRK09290.2-1"/>
    <property type="match status" value="1"/>
</dbReference>
<dbReference type="InterPro" id="IPR010158">
    <property type="entry name" value="Amidase_Cbmase"/>
</dbReference>
<evidence type="ECO:0000256" key="2">
    <source>
        <dbReference type="ARBA" id="ARBA00022801"/>
    </source>
</evidence>
<dbReference type="GO" id="GO:0046872">
    <property type="term" value="F:metal ion binding"/>
    <property type="evidence" value="ECO:0007669"/>
    <property type="project" value="UniProtKB-KW"/>
</dbReference>
<keyword evidence="3" id="KW-0862">Zinc</keyword>
<accession>A0A9W6R388</accession>
<sequence length="427" mass="45574">MTGNTTAAAATERHAAFLDDFATLSTFGATERGGVHREAATDADAAQRAWLGEQLAARGFRVCFDRVGNQFGLLDVVPGAPYVLVGSHLDSQPFGGRYDGAYGVLAATHAAHRLAVRWREAGATPRYNVGVVNWFNEEGSRFVPSMMGSSVFTGLLDADTALDTRDLRDVRVGDRLAELGQLGETAPVIDDVVAYAEIHIEQGRSLEESGHTIGLVHATWSAHKYFLTVEGEQSHTGSTIMADRRDALLGAAHLTVLAREISDALSTPEAPLHTSVSQLTVEPNSPVTVAREARLHLDLRSPDEAVLERANAMLHERIPAIERAARVRISVSGAHHWGVRPFPAAGVKLAAGCAEELGLSHREIMTIAGHDSVNMNCRVPTVMLFVPSVEGISHNEGELTHDADACAGVDLLTEVLDRLAAGALATG</sequence>
<feature type="binding site" evidence="3">
    <location>
        <position position="99"/>
    </location>
    <ligand>
        <name>Zn(2+)</name>
        <dbReference type="ChEBI" id="CHEBI:29105"/>
        <label>2</label>
    </ligand>
</feature>
<dbReference type="RefSeq" id="WP_027944973.1">
    <property type="nucleotide sequence ID" value="NZ_BSTI01000010.1"/>
</dbReference>
<comment type="cofactor">
    <cofactor evidence="3">
        <name>Zn(2+)</name>
        <dbReference type="ChEBI" id="CHEBI:29105"/>
    </cofactor>
    <text evidence="3">Binds 2 Zn(2+) ions per subunit.</text>
</comment>
<comment type="similarity">
    <text evidence="1">Belongs to the peptidase M20 family.</text>
</comment>
<dbReference type="PIRSF" id="PIRSF001235">
    <property type="entry name" value="Amidase_carbamoylase"/>
    <property type="match status" value="1"/>
</dbReference>
<gene>
    <name evidence="4" type="ORF">Atai01_46450</name>
</gene>